<reference evidence="1" key="1">
    <citation type="submission" date="2023-01" db="EMBL/GenBank/DDBJ databases">
        <authorList>
            <person name="Piombo E."/>
        </authorList>
    </citation>
    <scope>NUCLEOTIDE SEQUENCE</scope>
</reference>
<keyword evidence="2" id="KW-1185">Reference proteome</keyword>
<dbReference type="Proteomes" id="UP001160390">
    <property type="component" value="Unassembled WGS sequence"/>
</dbReference>
<organism evidence="1 2">
    <name type="scientific">Clonostachys chloroleuca</name>
    <dbReference type="NCBI Taxonomy" id="1926264"/>
    <lineage>
        <taxon>Eukaryota</taxon>
        <taxon>Fungi</taxon>
        <taxon>Dikarya</taxon>
        <taxon>Ascomycota</taxon>
        <taxon>Pezizomycotina</taxon>
        <taxon>Sordariomycetes</taxon>
        <taxon>Hypocreomycetidae</taxon>
        <taxon>Hypocreales</taxon>
        <taxon>Bionectriaceae</taxon>
        <taxon>Clonostachys</taxon>
    </lineage>
</organism>
<dbReference type="EMBL" id="CABFNP030001299">
    <property type="protein sequence ID" value="CAI6098688.1"/>
    <property type="molecule type" value="Genomic_DNA"/>
</dbReference>
<sequence length="92" mass="10458">MANQSTNKQRIFRVMSPANRSKLYFTAMTNELREMGEIIKGLGQEDLSEVETMKTDKYKKEDAFSNHHIKDLAATLDDYSRIDKGATGGNVR</sequence>
<proteinExistence type="predicted"/>
<comment type="caution">
    <text evidence="1">The sequence shown here is derived from an EMBL/GenBank/DDBJ whole genome shotgun (WGS) entry which is preliminary data.</text>
</comment>
<dbReference type="AlphaFoldDB" id="A0AA35QAZ3"/>
<accession>A0AA35QAZ3</accession>
<name>A0AA35QAZ3_9HYPO</name>
<protein>
    <submittedName>
        <fullName evidence="1">Uncharacterized protein</fullName>
    </submittedName>
</protein>
<evidence type="ECO:0000313" key="1">
    <source>
        <dbReference type="EMBL" id="CAI6098688.1"/>
    </source>
</evidence>
<gene>
    <name evidence="1" type="ORF">CCHLO57077_00002682</name>
</gene>
<evidence type="ECO:0000313" key="2">
    <source>
        <dbReference type="Proteomes" id="UP001160390"/>
    </source>
</evidence>